<dbReference type="InterPro" id="IPR035994">
    <property type="entry name" value="Nucleoside_phosphorylase_sf"/>
</dbReference>
<dbReference type="Proteomes" id="UP000235346">
    <property type="component" value="Unassembled WGS sequence"/>
</dbReference>
<dbReference type="OrthoDB" id="3078193at2"/>
<dbReference type="InterPro" id="IPR000845">
    <property type="entry name" value="Nucleoside_phosphorylase_d"/>
</dbReference>
<protein>
    <recommendedName>
        <fullName evidence="1">Nucleoside phosphorylase domain-containing protein</fullName>
    </recommendedName>
</protein>
<sequence length="381" mass="41770">MITPELSAAVPDTLLNAQRLAALPATSEHALPPVDWPTLGVAANRIPSVIPLADWQANSPFPEADVAVITWTSAEWAAMNQVLTNRREPLTPEQAKGHDWRQGWEKYQRDYCQIHQYMVDVSKTYQGGAPSLYDQAWGSVRMVTIGELRVLLVKSGMHLAQDGTDLPLIQLVDRLCREARPRLVLSIGTAGGVREEDALGSALITNQAYFHCLKNFANAAFNHSTVQSHWQPGEHYLPQAQEGVIQVPGPDILPVSPQYPAGAHISPDAPNSRIKVVTGQPIITTDTFLFGTTTNGLQQYGCIVEMDDAVVGMACEKHRVAYGFVRNVSDPVINGQLPDSLQDSWAGYIYQEQGLYTSYNGALATWALLAAEADRLEAHHD</sequence>
<proteinExistence type="predicted"/>
<organism evidence="2 3">
    <name type="scientific">Halomonas heilongjiangensis</name>
    <dbReference type="NCBI Taxonomy" id="1387883"/>
    <lineage>
        <taxon>Bacteria</taxon>
        <taxon>Pseudomonadati</taxon>
        <taxon>Pseudomonadota</taxon>
        <taxon>Gammaproteobacteria</taxon>
        <taxon>Oceanospirillales</taxon>
        <taxon>Halomonadaceae</taxon>
        <taxon>Halomonas</taxon>
    </lineage>
</organism>
<keyword evidence="3" id="KW-1185">Reference proteome</keyword>
<accession>A0A2N7TJC8</accession>
<dbReference type="RefSeq" id="WP_102628847.1">
    <property type="nucleotide sequence ID" value="NZ_PDOH01000014.1"/>
</dbReference>
<evidence type="ECO:0000313" key="2">
    <source>
        <dbReference type="EMBL" id="PMR68294.1"/>
    </source>
</evidence>
<dbReference type="SUPFAM" id="SSF53167">
    <property type="entry name" value="Purine and uridine phosphorylases"/>
    <property type="match status" value="1"/>
</dbReference>
<dbReference type="Pfam" id="PF01048">
    <property type="entry name" value="PNP_UDP_1"/>
    <property type="match status" value="1"/>
</dbReference>
<feature type="domain" description="Nucleoside phosphorylase" evidence="1">
    <location>
        <begin position="140"/>
        <end position="331"/>
    </location>
</feature>
<dbReference type="AlphaFoldDB" id="A0A2N7TJC8"/>
<dbReference type="GO" id="GO:0009116">
    <property type="term" value="P:nucleoside metabolic process"/>
    <property type="evidence" value="ECO:0007669"/>
    <property type="project" value="InterPro"/>
</dbReference>
<dbReference type="Gene3D" id="3.40.50.1580">
    <property type="entry name" value="Nucleoside phosphorylase domain"/>
    <property type="match status" value="1"/>
</dbReference>
<evidence type="ECO:0000259" key="1">
    <source>
        <dbReference type="Pfam" id="PF01048"/>
    </source>
</evidence>
<dbReference type="GO" id="GO:0003824">
    <property type="term" value="F:catalytic activity"/>
    <property type="evidence" value="ECO:0007669"/>
    <property type="project" value="InterPro"/>
</dbReference>
<gene>
    <name evidence="2" type="ORF">C1H66_15815</name>
</gene>
<dbReference type="EMBL" id="PNRE01000070">
    <property type="protein sequence ID" value="PMR68294.1"/>
    <property type="molecule type" value="Genomic_DNA"/>
</dbReference>
<evidence type="ECO:0000313" key="3">
    <source>
        <dbReference type="Proteomes" id="UP000235346"/>
    </source>
</evidence>
<name>A0A2N7TJC8_9GAMM</name>
<comment type="caution">
    <text evidence="2">The sequence shown here is derived from an EMBL/GenBank/DDBJ whole genome shotgun (WGS) entry which is preliminary data.</text>
</comment>
<reference evidence="2 3" key="1">
    <citation type="submission" date="2018-01" db="EMBL/GenBank/DDBJ databases">
        <title>Halomonas endophytica sp. nov., isolated from storage liquid in the stems of Populus euphratica.</title>
        <authorList>
            <person name="Chen C."/>
        </authorList>
    </citation>
    <scope>NUCLEOTIDE SEQUENCE [LARGE SCALE GENOMIC DNA]</scope>
    <source>
        <strain evidence="2 3">DSM 26881</strain>
    </source>
</reference>